<gene>
    <name evidence="2" type="ORF">Tco_0653308</name>
</gene>
<sequence length="327" mass="36641">MAPKRTSTSAAPTMTQAAIKKLVADSVSAALERKAATWQILTIQIGTTEKEKLITKGAVGPSAKFERTANQCFPEQLIPKTASEVLLLFDDRRTFNNNNYRNNNNNNYRNTNTNNRYNNHQPQQNKRQEAVRAYAATPAENSRLSSTERARDEDIPITAFRIGTDTTKSSGKYAIWFNEPPAYFMTHEPYWFECGIAWVGMYMRVRVESDIASCRGAAIAGDSESDRWAYGVLSVAQEADMALRVVSAPRDLTMLVLRQHHSRHFMVESADHIPAGLRVGDVSTNGTQNNPMNHPRENSSNPTTLASCKRPAEKLCQYKMEAFRISS</sequence>
<feature type="region of interest" description="Disordered" evidence="1">
    <location>
        <begin position="97"/>
        <end position="128"/>
    </location>
</feature>
<evidence type="ECO:0000256" key="1">
    <source>
        <dbReference type="SAM" id="MobiDB-lite"/>
    </source>
</evidence>
<protein>
    <submittedName>
        <fullName evidence="2">Uncharacterized protein</fullName>
    </submittedName>
</protein>
<name>A0ABQ4X057_9ASTR</name>
<feature type="compositionally biased region" description="Polar residues" evidence="1">
    <location>
        <begin position="282"/>
        <end position="306"/>
    </location>
</feature>
<dbReference type="EMBL" id="BQNB010009085">
    <property type="protein sequence ID" value="GJS58524.1"/>
    <property type="molecule type" value="Genomic_DNA"/>
</dbReference>
<feature type="compositionally biased region" description="Low complexity" evidence="1">
    <location>
        <begin position="97"/>
        <end position="119"/>
    </location>
</feature>
<organism evidence="2 3">
    <name type="scientific">Tanacetum coccineum</name>
    <dbReference type="NCBI Taxonomy" id="301880"/>
    <lineage>
        <taxon>Eukaryota</taxon>
        <taxon>Viridiplantae</taxon>
        <taxon>Streptophyta</taxon>
        <taxon>Embryophyta</taxon>
        <taxon>Tracheophyta</taxon>
        <taxon>Spermatophyta</taxon>
        <taxon>Magnoliopsida</taxon>
        <taxon>eudicotyledons</taxon>
        <taxon>Gunneridae</taxon>
        <taxon>Pentapetalae</taxon>
        <taxon>asterids</taxon>
        <taxon>campanulids</taxon>
        <taxon>Asterales</taxon>
        <taxon>Asteraceae</taxon>
        <taxon>Asteroideae</taxon>
        <taxon>Anthemideae</taxon>
        <taxon>Anthemidinae</taxon>
        <taxon>Tanacetum</taxon>
    </lineage>
</organism>
<feature type="region of interest" description="Disordered" evidence="1">
    <location>
        <begin position="281"/>
        <end position="306"/>
    </location>
</feature>
<reference evidence="2" key="1">
    <citation type="journal article" date="2022" name="Int. J. Mol. Sci.">
        <title>Draft Genome of Tanacetum Coccineum: Genomic Comparison of Closely Related Tanacetum-Family Plants.</title>
        <authorList>
            <person name="Yamashiro T."/>
            <person name="Shiraishi A."/>
            <person name="Nakayama K."/>
            <person name="Satake H."/>
        </authorList>
    </citation>
    <scope>NUCLEOTIDE SEQUENCE</scope>
</reference>
<evidence type="ECO:0000313" key="3">
    <source>
        <dbReference type="Proteomes" id="UP001151760"/>
    </source>
</evidence>
<accession>A0ABQ4X057</accession>
<evidence type="ECO:0000313" key="2">
    <source>
        <dbReference type="EMBL" id="GJS58524.1"/>
    </source>
</evidence>
<proteinExistence type="predicted"/>
<keyword evidence="3" id="KW-1185">Reference proteome</keyword>
<comment type="caution">
    <text evidence="2">The sequence shown here is derived from an EMBL/GenBank/DDBJ whole genome shotgun (WGS) entry which is preliminary data.</text>
</comment>
<reference evidence="2" key="2">
    <citation type="submission" date="2022-01" db="EMBL/GenBank/DDBJ databases">
        <authorList>
            <person name="Yamashiro T."/>
            <person name="Shiraishi A."/>
            <person name="Satake H."/>
            <person name="Nakayama K."/>
        </authorList>
    </citation>
    <scope>NUCLEOTIDE SEQUENCE</scope>
</reference>
<dbReference type="Proteomes" id="UP001151760">
    <property type="component" value="Unassembled WGS sequence"/>
</dbReference>